<comment type="subcellular location">
    <subcellularLocation>
        <location evidence="1 12">Membrane</location>
        <topology evidence="1 12">Multi-pass membrane protein</topology>
    </subcellularLocation>
</comment>
<evidence type="ECO:0000313" key="15">
    <source>
        <dbReference type="Proteomes" id="UP000824782"/>
    </source>
</evidence>
<evidence type="ECO:0000256" key="8">
    <source>
        <dbReference type="ARBA" id="ARBA00023136"/>
    </source>
</evidence>
<evidence type="ECO:0000256" key="7">
    <source>
        <dbReference type="ARBA" id="ARBA00023040"/>
    </source>
</evidence>
<gene>
    <name evidence="14" type="ORF">GDO81_022034</name>
</gene>
<evidence type="ECO:0000313" key="14">
    <source>
        <dbReference type="EMBL" id="KAG8538815.1"/>
    </source>
</evidence>
<evidence type="ECO:0000256" key="13">
    <source>
        <dbReference type="SAM" id="Phobius"/>
    </source>
</evidence>
<organism evidence="14 15">
    <name type="scientific">Engystomops pustulosus</name>
    <name type="common">Tungara frog</name>
    <name type="synonym">Physalaemus pustulosus</name>
    <dbReference type="NCBI Taxonomy" id="76066"/>
    <lineage>
        <taxon>Eukaryota</taxon>
        <taxon>Metazoa</taxon>
        <taxon>Chordata</taxon>
        <taxon>Craniata</taxon>
        <taxon>Vertebrata</taxon>
        <taxon>Euteleostomi</taxon>
        <taxon>Amphibia</taxon>
        <taxon>Batrachia</taxon>
        <taxon>Anura</taxon>
        <taxon>Neobatrachia</taxon>
        <taxon>Hyloidea</taxon>
        <taxon>Leptodactylidae</taxon>
        <taxon>Leiuperinae</taxon>
        <taxon>Engystomops</taxon>
    </lineage>
</organism>
<dbReference type="GO" id="GO:0033038">
    <property type="term" value="F:bitter taste receptor activity"/>
    <property type="evidence" value="ECO:0007669"/>
    <property type="project" value="InterPro"/>
</dbReference>
<dbReference type="PANTHER" id="PTHR11394:SF160">
    <property type="entry name" value="TASTE RECEPTOR TYPE 2"/>
    <property type="match status" value="1"/>
</dbReference>
<feature type="transmembrane region" description="Helical" evidence="13">
    <location>
        <begin position="90"/>
        <end position="114"/>
    </location>
</feature>
<sequence>MAPWLLSHHYIKELCLLIAAVISYIFGLMTNFFIIGVSAIDRLKGRPLTPADLLITAIATSRIIFQLVTLFDIYWKTFIAEYSPAVYTAIYWFGSSSVFSNIWFSVLQSVFYSLKISNFHNDFFLYLKKTISQRVLGLSVAFVLLSTFYPSAEFVAEFMMIIPKNSTQVDGNFRLVPFMFYILFLLMNILPFLFYAVSCFALLGSLFHHMYRMRRENNVSGHLDAYIKTVKFTIVSFWCFALYVICNIFGKYFLGFLGCFLVANCFLVLHSMYLIYMTARLRGRLLKILHGLTKYLAPNKGSLSKSGLEVQTVSH</sequence>
<evidence type="ECO:0000256" key="9">
    <source>
        <dbReference type="ARBA" id="ARBA00023170"/>
    </source>
</evidence>
<proteinExistence type="inferred from homology"/>
<comment type="caution">
    <text evidence="14">The sequence shown here is derived from an EMBL/GenBank/DDBJ whole genome shotgun (WGS) entry which is preliminary data.</text>
</comment>
<dbReference type="GO" id="GO:0016020">
    <property type="term" value="C:membrane"/>
    <property type="evidence" value="ECO:0007669"/>
    <property type="project" value="UniProtKB-SubCell"/>
</dbReference>
<accession>A0AAV6YV67</accession>
<dbReference type="GO" id="GO:0004930">
    <property type="term" value="F:G protein-coupled receptor activity"/>
    <property type="evidence" value="ECO:0007669"/>
    <property type="project" value="UniProtKB-KW"/>
</dbReference>
<evidence type="ECO:0000256" key="12">
    <source>
        <dbReference type="RuleBase" id="RU004424"/>
    </source>
</evidence>
<feature type="transmembrane region" description="Helical" evidence="13">
    <location>
        <begin position="225"/>
        <end position="246"/>
    </location>
</feature>
<evidence type="ECO:0000256" key="5">
    <source>
        <dbReference type="ARBA" id="ARBA00022692"/>
    </source>
</evidence>
<evidence type="ECO:0000256" key="6">
    <source>
        <dbReference type="ARBA" id="ARBA00022989"/>
    </source>
</evidence>
<keyword evidence="15" id="KW-1185">Reference proteome</keyword>
<keyword evidence="7 12" id="KW-0297">G-protein coupled receptor</keyword>
<keyword evidence="5 12" id="KW-0812">Transmembrane</keyword>
<dbReference type="InterPro" id="IPR007960">
    <property type="entry name" value="TAS2R"/>
</dbReference>
<dbReference type="Proteomes" id="UP000824782">
    <property type="component" value="Unassembled WGS sequence"/>
</dbReference>
<keyword evidence="4 12" id="KW-0716">Sensory transduction</keyword>
<comment type="similarity">
    <text evidence="2 11">Belongs to the G-protein coupled receptor T2R family.</text>
</comment>
<reference evidence="14" key="1">
    <citation type="thesis" date="2020" institute="ProQuest LLC" country="789 East Eisenhower Parkway, Ann Arbor, MI, USA">
        <title>Comparative Genomics and Chromosome Evolution.</title>
        <authorList>
            <person name="Mudd A.B."/>
        </authorList>
    </citation>
    <scope>NUCLEOTIDE SEQUENCE</scope>
    <source>
        <strain evidence="14">237g6f4</strain>
        <tissue evidence="14">Blood</tissue>
    </source>
</reference>
<evidence type="ECO:0000256" key="4">
    <source>
        <dbReference type="ARBA" id="ARBA00022606"/>
    </source>
</evidence>
<dbReference type="Pfam" id="PF05296">
    <property type="entry name" value="TAS2R"/>
    <property type="match status" value="1"/>
</dbReference>
<dbReference type="AlphaFoldDB" id="A0AAV6YV67"/>
<feature type="transmembrane region" description="Helical" evidence="13">
    <location>
        <begin position="252"/>
        <end position="276"/>
    </location>
</feature>
<dbReference type="SUPFAM" id="SSF81321">
    <property type="entry name" value="Family A G protein-coupled receptor-like"/>
    <property type="match status" value="1"/>
</dbReference>
<evidence type="ECO:0000256" key="1">
    <source>
        <dbReference type="ARBA" id="ARBA00004141"/>
    </source>
</evidence>
<evidence type="ECO:0000256" key="3">
    <source>
        <dbReference type="ARBA" id="ARBA00022480"/>
    </source>
</evidence>
<feature type="transmembrane region" description="Helical" evidence="13">
    <location>
        <begin position="178"/>
        <end position="204"/>
    </location>
</feature>
<keyword evidence="10 12" id="KW-0807">Transducer</keyword>
<dbReference type="Gene3D" id="1.20.1070.10">
    <property type="entry name" value="Rhodopsin 7-helix transmembrane proteins"/>
    <property type="match status" value="1"/>
</dbReference>
<evidence type="ECO:0000256" key="11">
    <source>
        <dbReference type="RuleBase" id="RU004423"/>
    </source>
</evidence>
<keyword evidence="8 12" id="KW-0472">Membrane</keyword>
<dbReference type="EMBL" id="WNYA01018432">
    <property type="protein sequence ID" value="KAG8538815.1"/>
    <property type="molecule type" value="Genomic_DNA"/>
</dbReference>
<dbReference type="PANTHER" id="PTHR11394">
    <property type="entry name" value="TASTE RECEPTOR TYPE 2"/>
    <property type="match status" value="1"/>
</dbReference>
<name>A0AAV6YV67_ENGPU</name>
<keyword evidence="9 12" id="KW-0675">Receptor</keyword>
<feature type="transmembrane region" description="Helical" evidence="13">
    <location>
        <begin position="16"/>
        <end position="40"/>
    </location>
</feature>
<keyword evidence="6 13" id="KW-1133">Transmembrane helix</keyword>
<keyword evidence="3 12" id="KW-0919">Taste</keyword>
<evidence type="ECO:0000256" key="10">
    <source>
        <dbReference type="ARBA" id="ARBA00023224"/>
    </source>
</evidence>
<feature type="transmembrane region" description="Helical" evidence="13">
    <location>
        <begin position="52"/>
        <end position="75"/>
    </location>
</feature>
<protein>
    <recommendedName>
        <fullName evidence="12">Taste receptor type 2</fullName>
    </recommendedName>
</protein>
<evidence type="ECO:0000256" key="2">
    <source>
        <dbReference type="ARBA" id="ARBA00007376"/>
    </source>
</evidence>
<feature type="transmembrane region" description="Helical" evidence="13">
    <location>
        <begin position="135"/>
        <end position="152"/>
    </location>
</feature>